<dbReference type="InterPro" id="IPR005467">
    <property type="entry name" value="His_kinase_dom"/>
</dbReference>
<feature type="transmembrane region" description="Helical" evidence="11">
    <location>
        <begin position="194"/>
        <end position="214"/>
    </location>
</feature>
<keyword evidence="5" id="KW-0808">Transferase</keyword>
<organism evidence="14 15">
    <name type="scientific">Actinoplanes philippinensis</name>
    <dbReference type="NCBI Taxonomy" id="35752"/>
    <lineage>
        <taxon>Bacteria</taxon>
        <taxon>Bacillati</taxon>
        <taxon>Actinomycetota</taxon>
        <taxon>Actinomycetes</taxon>
        <taxon>Micromonosporales</taxon>
        <taxon>Micromonosporaceae</taxon>
        <taxon>Actinoplanes</taxon>
    </lineage>
</organism>
<keyword evidence="8 11" id="KW-1133">Transmembrane helix</keyword>
<evidence type="ECO:0000256" key="6">
    <source>
        <dbReference type="ARBA" id="ARBA00022692"/>
    </source>
</evidence>
<evidence type="ECO:0000256" key="9">
    <source>
        <dbReference type="ARBA" id="ARBA00023012"/>
    </source>
</evidence>
<dbReference type="CDD" id="cd00082">
    <property type="entry name" value="HisKA"/>
    <property type="match status" value="1"/>
</dbReference>
<keyword evidence="10 11" id="KW-0472">Membrane</keyword>
<dbReference type="SUPFAM" id="SSF158472">
    <property type="entry name" value="HAMP domain-like"/>
    <property type="match status" value="1"/>
</dbReference>
<evidence type="ECO:0000259" key="13">
    <source>
        <dbReference type="PROSITE" id="PS50885"/>
    </source>
</evidence>
<evidence type="ECO:0000256" key="1">
    <source>
        <dbReference type="ARBA" id="ARBA00000085"/>
    </source>
</evidence>
<feature type="domain" description="Histidine kinase" evidence="12">
    <location>
        <begin position="276"/>
        <end position="492"/>
    </location>
</feature>
<dbReference type="InterPro" id="IPR003594">
    <property type="entry name" value="HATPase_dom"/>
</dbReference>
<proteinExistence type="predicted"/>
<evidence type="ECO:0000256" key="11">
    <source>
        <dbReference type="SAM" id="Phobius"/>
    </source>
</evidence>
<dbReference type="PROSITE" id="PS50109">
    <property type="entry name" value="HIS_KIN"/>
    <property type="match status" value="1"/>
</dbReference>
<evidence type="ECO:0000256" key="7">
    <source>
        <dbReference type="ARBA" id="ARBA00022777"/>
    </source>
</evidence>
<dbReference type="PANTHER" id="PTHR45436">
    <property type="entry name" value="SENSOR HISTIDINE KINASE YKOH"/>
    <property type="match status" value="1"/>
</dbReference>
<evidence type="ECO:0000256" key="10">
    <source>
        <dbReference type="ARBA" id="ARBA00023136"/>
    </source>
</evidence>
<evidence type="ECO:0000256" key="5">
    <source>
        <dbReference type="ARBA" id="ARBA00022679"/>
    </source>
</evidence>
<comment type="catalytic activity">
    <reaction evidence="1">
        <text>ATP + protein L-histidine = ADP + protein N-phospho-L-histidine.</text>
        <dbReference type="EC" id="2.7.13.3"/>
    </reaction>
</comment>
<dbReference type="Gene3D" id="1.10.287.130">
    <property type="match status" value="1"/>
</dbReference>
<evidence type="ECO:0000259" key="12">
    <source>
        <dbReference type="PROSITE" id="PS50109"/>
    </source>
</evidence>
<evidence type="ECO:0000313" key="15">
    <source>
        <dbReference type="Proteomes" id="UP000199645"/>
    </source>
</evidence>
<accession>A0A1I2E7W9</accession>
<evidence type="ECO:0000313" key="14">
    <source>
        <dbReference type="EMBL" id="SFE88350.1"/>
    </source>
</evidence>
<dbReference type="SUPFAM" id="SSF55874">
    <property type="entry name" value="ATPase domain of HSP90 chaperone/DNA topoisomerase II/histidine kinase"/>
    <property type="match status" value="1"/>
</dbReference>
<keyword evidence="4" id="KW-0597">Phosphoprotein</keyword>
<name>A0A1I2E7W9_9ACTN</name>
<dbReference type="InterPro" id="IPR004358">
    <property type="entry name" value="Sig_transdc_His_kin-like_C"/>
</dbReference>
<dbReference type="EC" id="2.7.13.3" evidence="3"/>
<evidence type="ECO:0000256" key="3">
    <source>
        <dbReference type="ARBA" id="ARBA00012438"/>
    </source>
</evidence>
<dbReference type="PANTHER" id="PTHR45436:SF5">
    <property type="entry name" value="SENSOR HISTIDINE KINASE TRCS"/>
    <property type="match status" value="1"/>
</dbReference>
<feature type="domain" description="HAMP" evidence="13">
    <location>
        <begin position="215"/>
        <end position="268"/>
    </location>
</feature>
<dbReference type="Gene3D" id="3.30.565.10">
    <property type="entry name" value="Histidine kinase-like ATPase, C-terminal domain"/>
    <property type="match status" value="1"/>
</dbReference>
<dbReference type="SMART" id="SM00304">
    <property type="entry name" value="HAMP"/>
    <property type="match status" value="1"/>
</dbReference>
<sequence length="493" mass="51850">MIRLPSGGRRSVRARSAVAAAAAAAVVLVGGGLWARHLVGQQQLEAGLQSAVRQANAMGLAVVSHPGRGALELQQSFYPDVTFEVVDTHGALLTGSSDLEPYRTGGRAVMPPADPLPATTVMDVPETYASVRLADRPGRNPLDGRTVTGVRVLVDQADYSVPPGPDGITAAPIAVYVVVTPLAAERAVATADRVLLLAVPLAVALVALVAWLAARRALRPVEAIRARTAEVTASRLSDRVAVPATGDEIAALAVTINAMLERLERADRAQRRMVSDAAHELRSPLASLRAGLEVALAYPDRTDWPAAAASAVAQAQRLTTLADDLLLLARLDAGTARPQPETEVELVALLTRIAAETVTRDGVTVTCREHPPVRVRLGRSAIERIMRNLLDNAVRHAGGRVEIGVGVSPAGSGRIRLRVEVEDDGPGIAPADRERIFDRFTRLDAARDRDAGGTGLGLSLARELAAQLDGTLRVADRPLPGTTLELTVTAAVA</sequence>
<comment type="subcellular location">
    <subcellularLocation>
        <location evidence="2">Cell membrane</location>
    </subcellularLocation>
</comment>
<keyword evidence="7 14" id="KW-0418">Kinase</keyword>
<dbReference type="Pfam" id="PF00512">
    <property type="entry name" value="HisKA"/>
    <property type="match status" value="1"/>
</dbReference>
<dbReference type="Pfam" id="PF00672">
    <property type="entry name" value="HAMP"/>
    <property type="match status" value="1"/>
</dbReference>
<dbReference type="GO" id="GO:0000155">
    <property type="term" value="F:phosphorelay sensor kinase activity"/>
    <property type="evidence" value="ECO:0007669"/>
    <property type="project" value="InterPro"/>
</dbReference>
<keyword evidence="9" id="KW-0902">Two-component regulatory system</keyword>
<dbReference type="SUPFAM" id="SSF47384">
    <property type="entry name" value="Homodimeric domain of signal transducing histidine kinase"/>
    <property type="match status" value="1"/>
</dbReference>
<dbReference type="EMBL" id="FONV01000004">
    <property type="protein sequence ID" value="SFE88350.1"/>
    <property type="molecule type" value="Genomic_DNA"/>
</dbReference>
<dbReference type="PROSITE" id="PS50885">
    <property type="entry name" value="HAMP"/>
    <property type="match status" value="1"/>
</dbReference>
<dbReference type="RefSeq" id="WP_093612879.1">
    <property type="nucleotide sequence ID" value="NZ_BOMT01000033.1"/>
</dbReference>
<evidence type="ECO:0000256" key="4">
    <source>
        <dbReference type="ARBA" id="ARBA00022553"/>
    </source>
</evidence>
<dbReference type="CDD" id="cd06225">
    <property type="entry name" value="HAMP"/>
    <property type="match status" value="1"/>
</dbReference>
<dbReference type="SMART" id="SM00388">
    <property type="entry name" value="HisKA"/>
    <property type="match status" value="1"/>
</dbReference>
<protein>
    <recommendedName>
        <fullName evidence="3">histidine kinase</fullName>
        <ecNumber evidence="3">2.7.13.3</ecNumber>
    </recommendedName>
</protein>
<dbReference type="Proteomes" id="UP000199645">
    <property type="component" value="Unassembled WGS sequence"/>
</dbReference>
<dbReference type="InterPro" id="IPR036097">
    <property type="entry name" value="HisK_dim/P_sf"/>
</dbReference>
<keyword evidence="6 11" id="KW-0812">Transmembrane</keyword>
<dbReference type="InterPro" id="IPR003660">
    <property type="entry name" value="HAMP_dom"/>
</dbReference>
<dbReference type="SMART" id="SM00387">
    <property type="entry name" value="HATPase_c"/>
    <property type="match status" value="1"/>
</dbReference>
<dbReference type="InterPro" id="IPR050428">
    <property type="entry name" value="TCS_sensor_his_kinase"/>
</dbReference>
<keyword evidence="15" id="KW-1185">Reference proteome</keyword>
<dbReference type="AlphaFoldDB" id="A0A1I2E7W9"/>
<gene>
    <name evidence="14" type="ORF">SAMN05421541_104217</name>
</gene>
<evidence type="ECO:0000256" key="8">
    <source>
        <dbReference type="ARBA" id="ARBA00022989"/>
    </source>
</evidence>
<dbReference type="InterPro" id="IPR003661">
    <property type="entry name" value="HisK_dim/P_dom"/>
</dbReference>
<dbReference type="OrthoDB" id="5242752at2"/>
<evidence type="ECO:0000256" key="2">
    <source>
        <dbReference type="ARBA" id="ARBA00004236"/>
    </source>
</evidence>
<dbReference type="Gene3D" id="6.10.340.10">
    <property type="match status" value="1"/>
</dbReference>
<dbReference type="PRINTS" id="PR00344">
    <property type="entry name" value="BCTRLSENSOR"/>
</dbReference>
<dbReference type="STRING" id="35752.SAMN05421541_104217"/>
<dbReference type="Pfam" id="PF02518">
    <property type="entry name" value="HATPase_c"/>
    <property type="match status" value="1"/>
</dbReference>
<dbReference type="InterPro" id="IPR036890">
    <property type="entry name" value="HATPase_C_sf"/>
</dbReference>
<dbReference type="GO" id="GO:0005886">
    <property type="term" value="C:plasma membrane"/>
    <property type="evidence" value="ECO:0007669"/>
    <property type="project" value="UniProtKB-SubCell"/>
</dbReference>
<reference evidence="14 15" key="1">
    <citation type="submission" date="2016-10" db="EMBL/GenBank/DDBJ databases">
        <authorList>
            <person name="de Groot N.N."/>
        </authorList>
    </citation>
    <scope>NUCLEOTIDE SEQUENCE [LARGE SCALE GENOMIC DNA]</scope>
    <source>
        <strain evidence="14 15">DSM 43019</strain>
    </source>
</reference>